<organism evidence="6 7">
    <name type="scientific">Cyphellophora europaea (strain CBS 101466)</name>
    <name type="common">Phialophora europaea</name>
    <dbReference type="NCBI Taxonomy" id="1220924"/>
    <lineage>
        <taxon>Eukaryota</taxon>
        <taxon>Fungi</taxon>
        <taxon>Dikarya</taxon>
        <taxon>Ascomycota</taxon>
        <taxon>Pezizomycotina</taxon>
        <taxon>Eurotiomycetes</taxon>
        <taxon>Chaetothyriomycetidae</taxon>
        <taxon>Chaetothyriales</taxon>
        <taxon>Cyphellophoraceae</taxon>
        <taxon>Cyphellophora</taxon>
    </lineage>
</organism>
<dbReference type="EMBL" id="KB822720">
    <property type="protein sequence ID" value="ETN40799.1"/>
    <property type="molecule type" value="Genomic_DNA"/>
</dbReference>
<dbReference type="PANTHER" id="PTHR23507">
    <property type="entry name" value="ZGC:174356"/>
    <property type="match status" value="1"/>
</dbReference>
<dbReference type="GO" id="GO:0022857">
    <property type="term" value="F:transmembrane transporter activity"/>
    <property type="evidence" value="ECO:0007669"/>
    <property type="project" value="TreeGrafter"/>
</dbReference>
<dbReference type="VEuPathDB" id="FungiDB:HMPREF1541_05079"/>
<dbReference type="Gene3D" id="1.20.1250.20">
    <property type="entry name" value="MFS general substrate transporter like domains"/>
    <property type="match status" value="1"/>
</dbReference>
<dbReference type="GeneID" id="19972418"/>
<name>W2RYN6_CYPE1</name>
<dbReference type="HOGENOM" id="CLU_1057754_0_0_1"/>
<evidence type="ECO:0000256" key="1">
    <source>
        <dbReference type="ARBA" id="ARBA00004141"/>
    </source>
</evidence>
<feature type="transmembrane region" description="Helical" evidence="5">
    <location>
        <begin position="240"/>
        <end position="262"/>
    </location>
</feature>
<feature type="transmembrane region" description="Helical" evidence="5">
    <location>
        <begin position="77"/>
        <end position="98"/>
    </location>
</feature>
<keyword evidence="3 5" id="KW-1133">Transmembrane helix</keyword>
<keyword evidence="7" id="KW-1185">Reference proteome</keyword>
<evidence type="ECO:0008006" key="8">
    <source>
        <dbReference type="Google" id="ProtNLM"/>
    </source>
</evidence>
<feature type="transmembrane region" description="Helical" evidence="5">
    <location>
        <begin position="118"/>
        <end position="136"/>
    </location>
</feature>
<evidence type="ECO:0000256" key="5">
    <source>
        <dbReference type="SAM" id="Phobius"/>
    </source>
</evidence>
<keyword evidence="4 5" id="KW-0472">Membrane</keyword>
<comment type="subcellular location">
    <subcellularLocation>
        <location evidence="1">Membrane</location>
        <topology evidence="1">Multi-pass membrane protein</topology>
    </subcellularLocation>
</comment>
<dbReference type="AlphaFoldDB" id="W2RYN6"/>
<gene>
    <name evidence="6" type="ORF">HMPREF1541_05079</name>
</gene>
<dbReference type="PANTHER" id="PTHR23507:SF1">
    <property type="entry name" value="FI18259P1-RELATED"/>
    <property type="match status" value="1"/>
</dbReference>
<evidence type="ECO:0000256" key="2">
    <source>
        <dbReference type="ARBA" id="ARBA00022692"/>
    </source>
</evidence>
<proteinExistence type="predicted"/>
<evidence type="ECO:0000256" key="4">
    <source>
        <dbReference type="ARBA" id="ARBA00023136"/>
    </source>
</evidence>
<sequence length="263" mass="29016">MANWSMRISLTLSFTLAWAYLGIGALLALAIPDQPSNGSSGEDEDVLTRARSDSLFPSFHTYIQSLQPVLRSRIGMLTLPIFFVGMFRMAIISVMMQFPRIRFDWTFLQVTELFTATAVMNLVIFLVIVPGCLRWLRSKDITKELGIQVMMVRCSLISTGFGCLLIGISPSTILLCIGTALFTISQITRPPLVAIATLSVPEASREDLYGLIQMIENITLLVAEPIMQQLLSAGLTKSSGWWGIPFVFASGLYAVSVAFSLYL</sequence>
<evidence type="ECO:0000313" key="6">
    <source>
        <dbReference type="EMBL" id="ETN40799.1"/>
    </source>
</evidence>
<dbReference type="OrthoDB" id="194139at2759"/>
<keyword evidence="2 5" id="KW-0812">Transmembrane</keyword>
<accession>W2RYN6</accession>
<dbReference type="SUPFAM" id="SSF103473">
    <property type="entry name" value="MFS general substrate transporter"/>
    <property type="match status" value="1"/>
</dbReference>
<dbReference type="RefSeq" id="XP_008717642.1">
    <property type="nucleotide sequence ID" value="XM_008719420.1"/>
</dbReference>
<dbReference type="Proteomes" id="UP000030752">
    <property type="component" value="Unassembled WGS sequence"/>
</dbReference>
<feature type="transmembrane region" description="Helical" evidence="5">
    <location>
        <begin position="156"/>
        <end position="182"/>
    </location>
</feature>
<dbReference type="InterPro" id="IPR036259">
    <property type="entry name" value="MFS_trans_sf"/>
</dbReference>
<reference evidence="6 7" key="1">
    <citation type="submission" date="2013-03" db="EMBL/GenBank/DDBJ databases">
        <title>The Genome Sequence of Phialophora europaea CBS 101466.</title>
        <authorList>
            <consortium name="The Broad Institute Genomics Platform"/>
            <person name="Cuomo C."/>
            <person name="de Hoog S."/>
            <person name="Gorbushina A."/>
            <person name="Walker B."/>
            <person name="Young S.K."/>
            <person name="Zeng Q."/>
            <person name="Gargeya S."/>
            <person name="Fitzgerald M."/>
            <person name="Haas B."/>
            <person name="Abouelleil A."/>
            <person name="Allen A.W."/>
            <person name="Alvarado L."/>
            <person name="Arachchi H.M."/>
            <person name="Berlin A.M."/>
            <person name="Chapman S.B."/>
            <person name="Gainer-Dewar J."/>
            <person name="Goldberg J."/>
            <person name="Griggs A."/>
            <person name="Gujja S."/>
            <person name="Hansen M."/>
            <person name="Howarth C."/>
            <person name="Imamovic A."/>
            <person name="Ireland A."/>
            <person name="Larimer J."/>
            <person name="McCowan C."/>
            <person name="Murphy C."/>
            <person name="Pearson M."/>
            <person name="Poon T.W."/>
            <person name="Priest M."/>
            <person name="Roberts A."/>
            <person name="Saif S."/>
            <person name="Shea T."/>
            <person name="Sisk P."/>
            <person name="Sykes S."/>
            <person name="Wortman J."/>
            <person name="Nusbaum C."/>
            <person name="Birren B."/>
        </authorList>
    </citation>
    <scope>NUCLEOTIDE SEQUENCE [LARGE SCALE GENOMIC DNA]</scope>
    <source>
        <strain evidence="6 7">CBS 101466</strain>
    </source>
</reference>
<dbReference type="GO" id="GO:0016020">
    <property type="term" value="C:membrane"/>
    <property type="evidence" value="ECO:0007669"/>
    <property type="project" value="UniProtKB-SubCell"/>
</dbReference>
<evidence type="ECO:0000313" key="7">
    <source>
        <dbReference type="Proteomes" id="UP000030752"/>
    </source>
</evidence>
<evidence type="ECO:0000256" key="3">
    <source>
        <dbReference type="ARBA" id="ARBA00022989"/>
    </source>
</evidence>
<protein>
    <recommendedName>
        <fullName evidence="8">Major facilitator superfamily (MFS) profile domain-containing protein</fullName>
    </recommendedName>
</protein>
<dbReference type="InParanoid" id="W2RYN6"/>